<organism evidence="2 3">
    <name type="scientific">Carnegiea gigantea</name>
    <dbReference type="NCBI Taxonomy" id="171969"/>
    <lineage>
        <taxon>Eukaryota</taxon>
        <taxon>Viridiplantae</taxon>
        <taxon>Streptophyta</taxon>
        <taxon>Embryophyta</taxon>
        <taxon>Tracheophyta</taxon>
        <taxon>Spermatophyta</taxon>
        <taxon>Magnoliopsida</taxon>
        <taxon>eudicotyledons</taxon>
        <taxon>Gunneridae</taxon>
        <taxon>Pentapetalae</taxon>
        <taxon>Caryophyllales</taxon>
        <taxon>Cactineae</taxon>
        <taxon>Cactaceae</taxon>
        <taxon>Cactoideae</taxon>
        <taxon>Echinocereeae</taxon>
        <taxon>Carnegiea</taxon>
    </lineage>
</organism>
<name>A0A9Q1GN41_9CARY</name>
<reference evidence="2" key="1">
    <citation type="submission" date="2022-04" db="EMBL/GenBank/DDBJ databases">
        <title>Carnegiea gigantea Genome sequencing and assembly v2.</title>
        <authorList>
            <person name="Copetti D."/>
            <person name="Sanderson M.J."/>
            <person name="Burquez A."/>
            <person name="Wojciechowski M.F."/>
        </authorList>
    </citation>
    <scope>NUCLEOTIDE SEQUENCE</scope>
    <source>
        <strain evidence="2">SGP5-SGP5p</strain>
        <tissue evidence="2">Aerial part</tissue>
    </source>
</reference>
<feature type="compositionally biased region" description="Acidic residues" evidence="1">
    <location>
        <begin position="134"/>
        <end position="144"/>
    </location>
</feature>
<dbReference type="AlphaFoldDB" id="A0A9Q1GN41"/>
<accession>A0A9Q1GN41</accession>
<feature type="region of interest" description="Disordered" evidence="1">
    <location>
        <begin position="119"/>
        <end position="144"/>
    </location>
</feature>
<sequence>MAVMKPDLLLTQYHPRSLVSFEASVIESRMVERNTFSEQLITVTSTLGIMKVYPTGRRYFFSRVVLFKKRPLGWGNDCPGHPTGPRAPRNSDPSAMISGIDPTGEQPLFLSTDLPRVEGPSRDEELVDTFSESEPLDDLSEEREDIPPKKELVLVEPTSTTDFEELTVEQGLPWVLSTNNSSGDLMRRVDLVFIILRTWNHISHGYETFCSMLRMLGVDEYSQLDHEGVSGSKIGTA</sequence>
<evidence type="ECO:0000313" key="2">
    <source>
        <dbReference type="EMBL" id="KAJ8423013.1"/>
    </source>
</evidence>
<comment type="caution">
    <text evidence="2">The sequence shown here is derived from an EMBL/GenBank/DDBJ whole genome shotgun (WGS) entry which is preliminary data.</text>
</comment>
<evidence type="ECO:0000313" key="3">
    <source>
        <dbReference type="Proteomes" id="UP001153076"/>
    </source>
</evidence>
<dbReference type="Proteomes" id="UP001153076">
    <property type="component" value="Unassembled WGS sequence"/>
</dbReference>
<keyword evidence="3" id="KW-1185">Reference proteome</keyword>
<dbReference type="EMBL" id="JAKOGI010002080">
    <property type="protein sequence ID" value="KAJ8423013.1"/>
    <property type="molecule type" value="Genomic_DNA"/>
</dbReference>
<gene>
    <name evidence="2" type="ORF">Cgig2_013485</name>
</gene>
<protein>
    <submittedName>
        <fullName evidence="2">Uncharacterized protein</fullName>
    </submittedName>
</protein>
<evidence type="ECO:0000256" key="1">
    <source>
        <dbReference type="SAM" id="MobiDB-lite"/>
    </source>
</evidence>
<proteinExistence type="predicted"/>